<dbReference type="InterPro" id="IPR006553">
    <property type="entry name" value="Leu-rich_rpt_Cys-con_subtyp"/>
</dbReference>
<dbReference type="Gene3D" id="3.80.10.10">
    <property type="entry name" value="Ribonuclease Inhibitor"/>
    <property type="match status" value="1"/>
</dbReference>
<keyword evidence="3" id="KW-1185">Reference proteome</keyword>
<dbReference type="EMBL" id="CAJOBC010123389">
    <property type="protein sequence ID" value="CAF4584518.1"/>
    <property type="molecule type" value="Genomic_DNA"/>
</dbReference>
<reference evidence="1" key="1">
    <citation type="submission" date="2021-02" db="EMBL/GenBank/DDBJ databases">
        <authorList>
            <person name="Nowell W R."/>
        </authorList>
    </citation>
    <scope>NUCLEOTIDE SEQUENCE</scope>
</reference>
<protein>
    <recommendedName>
        <fullName evidence="4">F-box/LRR-repeat protein 2</fullName>
    </recommendedName>
</protein>
<dbReference type="SUPFAM" id="SSF52047">
    <property type="entry name" value="RNI-like"/>
    <property type="match status" value="1"/>
</dbReference>
<evidence type="ECO:0008006" key="4">
    <source>
        <dbReference type="Google" id="ProtNLM"/>
    </source>
</evidence>
<dbReference type="InterPro" id="IPR032675">
    <property type="entry name" value="LRR_dom_sf"/>
</dbReference>
<proteinExistence type="predicted"/>
<feature type="non-terminal residue" evidence="1">
    <location>
        <position position="43"/>
    </location>
</feature>
<name>A0A816EWF1_9BILA</name>
<gene>
    <name evidence="1" type="ORF">GPM918_LOCUS45607</name>
    <name evidence="2" type="ORF">SRO942_LOCUS48267</name>
</gene>
<evidence type="ECO:0000313" key="1">
    <source>
        <dbReference type="EMBL" id="CAF1652783.1"/>
    </source>
</evidence>
<dbReference type="Proteomes" id="UP000681722">
    <property type="component" value="Unassembled WGS sequence"/>
</dbReference>
<sequence length="43" mass="4603">SLTDDGLISLAESCHYLETLIIANCGSLTDNTLIALGRNCHQL</sequence>
<dbReference type="AlphaFoldDB" id="A0A816EWF1"/>
<dbReference type="SMART" id="SM00367">
    <property type="entry name" value="LRR_CC"/>
    <property type="match status" value="1"/>
</dbReference>
<evidence type="ECO:0000313" key="2">
    <source>
        <dbReference type="EMBL" id="CAF4584518.1"/>
    </source>
</evidence>
<evidence type="ECO:0000313" key="3">
    <source>
        <dbReference type="Proteomes" id="UP000663829"/>
    </source>
</evidence>
<accession>A0A816EWF1</accession>
<comment type="caution">
    <text evidence="1">The sequence shown here is derived from an EMBL/GenBank/DDBJ whole genome shotgun (WGS) entry which is preliminary data.</text>
</comment>
<organism evidence="1 3">
    <name type="scientific">Didymodactylos carnosus</name>
    <dbReference type="NCBI Taxonomy" id="1234261"/>
    <lineage>
        <taxon>Eukaryota</taxon>
        <taxon>Metazoa</taxon>
        <taxon>Spiralia</taxon>
        <taxon>Gnathifera</taxon>
        <taxon>Rotifera</taxon>
        <taxon>Eurotatoria</taxon>
        <taxon>Bdelloidea</taxon>
        <taxon>Philodinida</taxon>
        <taxon>Philodinidae</taxon>
        <taxon>Didymodactylos</taxon>
    </lineage>
</organism>
<dbReference type="EMBL" id="CAJNOQ010052204">
    <property type="protein sequence ID" value="CAF1652783.1"/>
    <property type="molecule type" value="Genomic_DNA"/>
</dbReference>
<dbReference type="OrthoDB" id="550575at2759"/>
<dbReference type="Proteomes" id="UP000663829">
    <property type="component" value="Unassembled WGS sequence"/>
</dbReference>
<feature type="non-terminal residue" evidence="1">
    <location>
        <position position="1"/>
    </location>
</feature>